<evidence type="ECO:0000256" key="4">
    <source>
        <dbReference type="RuleBase" id="RU003718"/>
    </source>
</evidence>
<dbReference type="CDD" id="cd03784">
    <property type="entry name" value="GT1_Gtf-like"/>
    <property type="match status" value="1"/>
</dbReference>
<comment type="similarity">
    <text evidence="1 4">Belongs to the UDP-glycosyltransferase family.</text>
</comment>
<dbReference type="InterPro" id="IPR035595">
    <property type="entry name" value="UDP_glycos_trans_CS"/>
</dbReference>
<evidence type="ECO:0000313" key="6">
    <source>
        <dbReference type="EMBL" id="KAK0049508.1"/>
    </source>
</evidence>
<evidence type="ECO:0000256" key="1">
    <source>
        <dbReference type="ARBA" id="ARBA00009995"/>
    </source>
</evidence>
<feature type="transmembrane region" description="Helical" evidence="5">
    <location>
        <begin position="468"/>
        <end position="495"/>
    </location>
</feature>
<accession>A0AAD8B8S7</accession>
<keyword evidence="3 4" id="KW-0808">Transferase</keyword>
<comment type="catalytic activity">
    <reaction evidence="5">
        <text>glucuronate acceptor + UDP-alpha-D-glucuronate = acceptor beta-D-glucuronoside + UDP + H(+)</text>
        <dbReference type="Rhea" id="RHEA:21032"/>
        <dbReference type="ChEBI" id="CHEBI:15378"/>
        <dbReference type="ChEBI" id="CHEBI:58052"/>
        <dbReference type="ChEBI" id="CHEBI:58223"/>
        <dbReference type="ChEBI" id="CHEBI:132367"/>
        <dbReference type="ChEBI" id="CHEBI:132368"/>
        <dbReference type="EC" id="2.4.1.17"/>
    </reaction>
</comment>
<proteinExistence type="inferred from homology"/>
<evidence type="ECO:0000256" key="5">
    <source>
        <dbReference type="RuleBase" id="RU362059"/>
    </source>
</evidence>
<dbReference type="FunFam" id="3.40.50.2000:FF:000021">
    <property type="entry name" value="UDP-glucuronosyltransferase"/>
    <property type="match status" value="1"/>
</dbReference>
<dbReference type="GO" id="GO:0015020">
    <property type="term" value="F:glucuronosyltransferase activity"/>
    <property type="evidence" value="ECO:0007669"/>
    <property type="project" value="UniProtKB-EC"/>
</dbReference>
<dbReference type="PANTHER" id="PTHR48043">
    <property type="entry name" value="EG:EG0003.4 PROTEIN-RELATED"/>
    <property type="match status" value="1"/>
</dbReference>
<comment type="caution">
    <text evidence="6">The sequence shown here is derived from an EMBL/GenBank/DDBJ whole genome shotgun (WGS) entry which is preliminary data.</text>
</comment>
<keyword evidence="5" id="KW-1133">Transmembrane helix</keyword>
<dbReference type="InterPro" id="IPR050271">
    <property type="entry name" value="UDP-glycosyltransferase"/>
</dbReference>
<organism evidence="6 7">
    <name type="scientific">Biomphalaria pfeifferi</name>
    <name type="common">Bloodfluke planorb</name>
    <name type="synonym">Freshwater snail</name>
    <dbReference type="NCBI Taxonomy" id="112525"/>
    <lineage>
        <taxon>Eukaryota</taxon>
        <taxon>Metazoa</taxon>
        <taxon>Spiralia</taxon>
        <taxon>Lophotrochozoa</taxon>
        <taxon>Mollusca</taxon>
        <taxon>Gastropoda</taxon>
        <taxon>Heterobranchia</taxon>
        <taxon>Euthyneura</taxon>
        <taxon>Panpulmonata</taxon>
        <taxon>Hygrophila</taxon>
        <taxon>Lymnaeoidea</taxon>
        <taxon>Planorbidae</taxon>
        <taxon>Biomphalaria</taxon>
    </lineage>
</organism>
<dbReference type="Pfam" id="PF00201">
    <property type="entry name" value="UDPGT"/>
    <property type="match status" value="1"/>
</dbReference>
<keyword evidence="5" id="KW-0812">Transmembrane</keyword>
<dbReference type="Gene3D" id="3.40.50.2000">
    <property type="entry name" value="Glycogen Phosphorylase B"/>
    <property type="match status" value="2"/>
</dbReference>
<name>A0AAD8B8S7_BIOPF</name>
<protein>
    <recommendedName>
        <fullName evidence="5">UDP-glucuronosyltransferase</fullName>
        <ecNumber evidence="5">2.4.1.17</ecNumber>
    </recommendedName>
</protein>
<evidence type="ECO:0000256" key="3">
    <source>
        <dbReference type="ARBA" id="ARBA00022679"/>
    </source>
</evidence>
<comment type="subcellular location">
    <subcellularLocation>
        <location evidence="5">Membrane</location>
        <topology evidence="5">Single-pass membrane protein</topology>
    </subcellularLocation>
</comment>
<dbReference type="EC" id="2.4.1.17" evidence="5"/>
<dbReference type="SUPFAM" id="SSF53756">
    <property type="entry name" value="UDP-Glycosyltransferase/glycogen phosphorylase"/>
    <property type="match status" value="1"/>
</dbReference>
<dbReference type="Proteomes" id="UP001233172">
    <property type="component" value="Unassembled WGS sequence"/>
</dbReference>
<keyword evidence="5" id="KW-0472">Membrane</keyword>
<keyword evidence="7" id="KW-1185">Reference proteome</keyword>
<dbReference type="GO" id="GO:0016020">
    <property type="term" value="C:membrane"/>
    <property type="evidence" value="ECO:0007669"/>
    <property type="project" value="UniProtKB-SubCell"/>
</dbReference>
<reference evidence="6" key="1">
    <citation type="journal article" date="2023" name="PLoS Negl. Trop. Dis.">
        <title>A genome sequence for Biomphalaria pfeifferi, the major vector snail for the human-infecting parasite Schistosoma mansoni.</title>
        <authorList>
            <person name="Bu L."/>
            <person name="Lu L."/>
            <person name="Laidemitt M.R."/>
            <person name="Zhang S.M."/>
            <person name="Mutuku M."/>
            <person name="Mkoji G."/>
            <person name="Steinauer M."/>
            <person name="Loker E.S."/>
        </authorList>
    </citation>
    <scope>NUCLEOTIDE SEQUENCE</scope>
    <source>
        <strain evidence="6">KasaAsao</strain>
    </source>
</reference>
<evidence type="ECO:0000313" key="7">
    <source>
        <dbReference type="Proteomes" id="UP001233172"/>
    </source>
</evidence>
<evidence type="ECO:0000256" key="2">
    <source>
        <dbReference type="ARBA" id="ARBA00022676"/>
    </source>
</evidence>
<sequence>MTSETILRLCSLTMLSAVCLAKNVVLLPPPMSSYIIYHANIGQALIELGHNVSLCVPEYLSNKELVPHKRINIIRYGEHLGDVQAKILKSIDLRGQFWQGKPQTFLSRFPLIHMFKELVHEVLSDSKFLAAIQEHKPELFIIDNLMYIRNILVLPYKLGIPFSLIGSFSDSVLGGIPFHPASEPLVLEYASYNKTFFERVKAVIMSLIFLSYDLFSDADVVSRYAPEKAYMTIRDIALKAEIFIAETDHILDYPRTSLPNTKLIGGSSVGEAKPLSGEVKKFVEESSRGVAVVSFGGYDVNLPDDIRSKMETAFQNLNLNVVWKINGTFEKQDKILALNWIPQNDLLGHPKTTVFISHCGKNGQYEALYHGVPILCLPMFFDQFYNSERIFVKGFGQYADIRDITPDELVRLIQEIADDTKFRANIQKASKIFRELYKIPSKEAAFWLDHVMKYGGDYMRSSGQKMPLYQFLLLDVIAFLLCILIIAIYLVLYVVKLCCYRFRIIKVKND</sequence>
<reference evidence="6" key="2">
    <citation type="submission" date="2023-04" db="EMBL/GenBank/DDBJ databases">
        <authorList>
            <person name="Bu L."/>
            <person name="Lu L."/>
            <person name="Laidemitt M.R."/>
            <person name="Zhang S.M."/>
            <person name="Mutuku M."/>
            <person name="Mkoji G."/>
            <person name="Steinauer M."/>
            <person name="Loker E.S."/>
        </authorList>
    </citation>
    <scope>NUCLEOTIDE SEQUENCE</scope>
    <source>
        <strain evidence="6">KasaAsao</strain>
        <tissue evidence="6">Whole Snail</tissue>
    </source>
</reference>
<keyword evidence="5" id="KW-0732">Signal</keyword>
<gene>
    <name evidence="6" type="ORF">Bpfe_021044</name>
</gene>
<dbReference type="EMBL" id="JASAOG010000125">
    <property type="protein sequence ID" value="KAK0049508.1"/>
    <property type="molecule type" value="Genomic_DNA"/>
</dbReference>
<feature type="signal peptide" evidence="5">
    <location>
        <begin position="1"/>
        <end position="21"/>
    </location>
</feature>
<feature type="chain" id="PRO_5041774777" description="UDP-glucuronosyltransferase" evidence="5">
    <location>
        <begin position="22"/>
        <end position="510"/>
    </location>
</feature>
<dbReference type="PROSITE" id="PS00375">
    <property type="entry name" value="UDPGT"/>
    <property type="match status" value="1"/>
</dbReference>
<dbReference type="InterPro" id="IPR002213">
    <property type="entry name" value="UDP_glucos_trans"/>
</dbReference>
<dbReference type="PANTHER" id="PTHR48043:SF145">
    <property type="entry name" value="FI06409P-RELATED"/>
    <property type="match status" value="1"/>
</dbReference>
<keyword evidence="2 4" id="KW-0328">Glycosyltransferase</keyword>
<dbReference type="AlphaFoldDB" id="A0AAD8B8S7"/>